<reference evidence="1" key="1">
    <citation type="journal article" date="2023" name="Mol. Phylogenet. Evol.">
        <title>Genome-scale phylogeny and comparative genomics of the fungal order Sordariales.</title>
        <authorList>
            <person name="Hensen N."/>
            <person name="Bonometti L."/>
            <person name="Westerberg I."/>
            <person name="Brannstrom I.O."/>
            <person name="Guillou S."/>
            <person name="Cros-Aarteil S."/>
            <person name="Calhoun S."/>
            <person name="Haridas S."/>
            <person name="Kuo A."/>
            <person name="Mondo S."/>
            <person name="Pangilinan J."/>
            <person name="Riley R."/>
            <person name="LaButti K."/>
            <person name="Andreopoulos B."/>
            <person name="Lipzen A."/>
            <person name="Chen C."/>
            <person name="Yan M."/>
            <person name="Daum C."/>
            <person name="Ng V."/>
            <person name="Clum A."/>
            <person name="Steindorff A."/>
            <person name="Ohm R.A."/>
            <person name="Martin F."/>
            <person name="Silar P."/>
            <person name="Natvig D.O."/>
            <person name="Lalanne C."/>
            <person name="Gautier V."/>
            <person name="Ament-Velasquez S.L."/>
            <person name="Kruys A."/>
            <person name="Hutchinson M.I."/>
            <person name="Powell A.J."/>
            <person name="Barry K."/>
            <person name="Miller A.N."/>
            <person name="Grigoriev I.V."/>
            <person name="Debuchy R."/>
            <person name="Gladieux P."/>
            <person name="Hiltunen Thoren M."/>
            <person name="Johannesson H."/>
        </authorList>
    </citation>
    <scope>NUCLEOTIDE SEQUENCE</scope>
    <source>
        <strain evidence="1">CBS 892.96</strain>
    </source>
</reference>
<dbReference type="AlphaFoldDB" id="A0AAN6VXJ6"/>
<protein>
    <submittedName>
        <fullName evidence="1">Uncharacterized protein</fullName>
    </submittedName>
</protein>
<dbReference type="Proteomes" id="UP001302321">
    <property type="component" value="Unassembled WGS sequence"/>
</dbReference>
<proteinExistence type="predicted"/>
<organism evidence="1 2">
    <name type="scientific">Triangularia setosa</name>
    <dbReference type="NCBI Taxonomy" id="2587417"/>
    <lineage>
        <taxon>Eukaryota</taxon>
        <taxon>Fungi</taxon>
        <taxon>Dikarya</taxon>
        <taxon>Ascomycota</taxon>
        <taxon>Pezizomycotina</taxon>
        <taxon>Sordariomycetes</taxon>
        <taxon>Sordariomycetidae</taxon>
        <taxon>Sordariales</taxon>
        <taxon>Podosporaceae</taxon>
        <taxon>Triangularia</taxon>
    </lineage>
</organism>
<sequence length="104" mass="11578">MPLARFSAFPPAELVILDRRMPKQSVLACRRRQEERITEQQAASKLENMNNFLAVFERGPNTALWMAMILASEGETSIGSKGGMGGYYEEPLRDLSTPTGCGKR</sequence>
<comment type="caution">
    <text evidence="1">The sequence shown here is derived from an EMBL/GenBank/DDBJ whole genome shotgun (WGS) entry which is preliminary data.</text>
</comment>
<dbReference type="EMBL" id="MU866547">
    <property type="protein sequence ID" value="KAK4171525.1"/>
    <property type="molecule type" value="Genomic_DNA"/>
</dbReference>
<keyword evidence="2" id="KW-1185">Reference proteome</keyword>
<gene>
    <name evidence="1" type="ORF">QBC36DRAFT_366151</name>
</gene>
<reference evidence="1" key="2">
    <citation type="submission" date="2023-05" db="EMBL/GenBank/DDBJ databases">
        <authorList>
            <consortium name="Lawrence Berkeley National Laboratory"/>
            <person name="Steindorff A."/>
            <person name="Hensen N."/>
            <person name="Bonometti L."/>
            <person name="Westerberg I."/>
            <person name="Brannstrom I.O."/>
            <person name="Guillou S."/>
            <person name="Cros-Aarteil S."/>
            <person name="Calhoun S."/>
            <person name="Haridas S."/>
            <person name="Kuo A."/>
            <person name="Mondo S."/>
            <person name="Pangilinan J."/>
            <person name="Riley R."/>
            <person name="Labutti K."/>
            <person name="Andreopoulos B."/>
            <person name="Lipzen A."/>
            <person name="Chen C."/>
            <person name="Yanf M."/>
            <person name="Daum C."/>
            <person name="Ng V."/>
            <person name="Clum A."/>
            <person name="Ohm R."/>
            <person name="Martin F."/>
            <person name="Silar P."/>
            <person name="Natvig D."/>
            <person name="Lalanne C."/>
            <person name="Gautier V."/>
            <person name="Ament-Velasquez S.L."/>
            <person name="Kruys A."/>
            <person name="Hutchinson M.I."/>
            <person name="Powell A.J."/>
            <person name="Barry K."/>
            <person name="Miller A.N."/>
            <person name="Grigoriev I.V."/>
            <person name="Debuchy R."/>
            <person name="Gladieux P."/>
            <person name="Thoren M.H."/>
            <person name="Johannesson H."/>
        </authorList>
    </citation>
    <scope>NUCLEOTIDE SEQUENCE</scope>
    <source>
        <strain evidence="1">CBS 892.96</strain>
    </source>
</reference>
<evidence type="ECO:0000313" key="1">
    <source>
        <dbReference type="EMBL" id="KAK4171525.1"/>
    </source>
</evidence>
<accession>A0AAN6VXJ6</accession>
<name>A0AAN6VXJ6_9PEZI</name>
<evidence type="ECO:0000313" key="2">
    <source>
        <dbReference type="Proteomes" id="UP001302321"/>
    </source>
</evidence>